<evidence type="ECO:0000256" key="4">
    <source>
        <dbReference type="ARBA" id="ARBA00023125"/>
    </source>
</evidence>
<feature type="region of interest" description="Disordered" evidence="7">
    <location>
        <begin position="510"/>
        <end position="583"/>
    </location>
</feature>
<evidence type="ECO:0000256" key="1">
    <source>
        <dbReference type="ARBA" id="ARBA00022723"/>
    </source>
</evidence>
<keyword evidence="1" id="KW-0479">Metal-binding</keyword>
<keyword evidence="4 5" id="KW-0238">DNA-binding</keyword>
<evidence type="ECO:0000256" key="7">
    <source>
        <dbReference type="SAM" id="MobiDB-lite"/>
    </source>
</evidence>
<dbReference type="SMART" id="SM00980">
    <property type="entry name" value="THAP"/>
    <property type="match status" value="1"/>
</dbReference>
<dbReference type="PROSITE" id="PS50950">
    <property type="entry name" value="ZF_THAP"/>
    <property type="match status" value="1"/>
</dbReference>
<evidence type="ECO:0000259" key="8">
    <source>
        <dbReference type="PROSITE" id="PS50950"/>
    </source>
</evidence>
<dbReference type="EMBL" id="JAGXEW010000042">
    <property type="protein sequence ID" value="KAK1153272.1"/>
    <property type="molecule type" value="Genomic_DNA"/>
</dbReference>
<evidence type="ECO:0000256" key="2">
    <source>
        <dbReference type="ARBA" id="ARBA00022771"/>
    </source>
</evidence>
<dbReference type="PANTHER" id="PTHR47577">
    <property type="entry name" value="THAP DOMAIN-CONTAINING PROTEIN 6"/>
    <property type="match status" value="1"/>
</dbReference>
<evidence type="ECO:0000313" key="10">
    <source>
        <dbReference type="Proteomes" id="UP001230051"/>
    </source>
</evidence>
<gene>
    <name evidence="9" type="ORF">AOXY_G30174</name>
</gene>
<dbReference type="Pfam" id="PF13613">
    <property type="entry name" value="HTH_Tnp_4"/>
    <property type="match status" value="1"/>
</dbReference>
<feature type="domain" description="THAP-type" evidence="8">
    <location>
        <begin position="1"/>
        <end position="88"/>
    </location>
</feature>
<evidence type="ECO:0000256" key="5">
    <source>
        <dbReference type="PROSITE-ProRule" id="PRU00309"/>
    </source>
</evidence>
<keyword evidence="10" id="KW-1185">Reference proteome</keyword>
<keyword evidence="6" id="KW-0175">Coiled coil</keyword>
<feature type="compositionally biased region" description="Gly residues" evidence="7">
    <location>
        <begin position="331"/>
        <end position="340"/>
    </location>
</feature>
<feature type="compositionally biased region" description="Pro residues" evidence="7">
    <location>
        <begin position="556"/>
        <end position="570"/>
    </location>
</feature>
<protein>
    <recommendedName>
        <fullName evidence="8">THAP-type domain-containing protein</fullName>
    </recommendedName>
</protein>
<dbReference type="GO" id="GO:0008270">
    <property type="term" value="F:zinc ion binding"/>
    <property type="evidence" value="ECO:0007669"/>
    <property type="project" value="UniProtKB-KW"/>
</dbReference>
<feature type="coiled-coil region" evidence="6">
    <location>
        <begin position="185"/>
        <end position="241"/>
    </location>
</feature>
<name>A0AAD8FVE3_ACIOX</name>
<accession>A0AAD8FVE3</accession>
<dbReference type="GO" id="GO:0003677">
    <property type="term" value="F:DNA binding"/>
    <property type="evidence" value="ECO:0007669"/>
    <property type="project" value="UniProtKB-UniRule"/>
</dbReference>
<dbReference type="AlphaFoldDB" id="A0AAD8FVE3"/>
<dbReference type="SMART" id="SM00692">
    <property type="entry name" value="DM3"/>
    <property type="match status" value="1"/>
</dbReference>
<proteinExistence type="predicted"/>
<feature type="compositionally biased region" description="Acidic residues" evidence="7">
    <location>
        <begin position="342"/>
        <end position="351"/>
    </location>
</feature>
<dbReference type="Pfam" id="PF05485">
    <property type="entry name" value="THAP"/>
    <property type="match status" value="1"/>
</dbReference>
<comment type="caution">
    <text evidence="9">The sequence shown here is derived from an EMBL/GenBank/DDBJ whole genome shotgun (WGS) entry which is preliminary data.</text>
</comment>
<dbReference type="InterPro" id="IPR027805">
    <property type="entry name" value="Transposase_HTH_dom"/>
</dbReference>
<dbReference type="PANTHER" id="PTHR47577:SF1">
    <property type="entry name" value="THAP DOMAIN-CONTAINING PROTEIN 6"/>
    <property type="match status" value="1"/>
</dbReference>
<feature type="compositionally biased region" description="Pro residues" evidence="7">
    <location>
        <begin position="512"/>
        <end position="527"/>
    </location>
</feature>
<dbReference type="Proteomes" id="UP001230051">
    <property type="component" value="Unassembled WGS sequence"/>
</dbReference>
<evidence type="ECO:0000256" key="3">
    <source>
        <dbReference type="ARBA" id="ARBA00022833"/>
    </source>
</evidence>
<evidence type="ECO:0000313" key="9">
    <source>
        <dbReference type="EMBL" id="KAK1153272.1"/>
    </source>
</evidence>
<sequence length="583" mass="64151">MPVSCAAINCCELRNEDTLRRGITFHGFPKSQLRKNQWRIAVRRQTPDNKLWEPTKYTVLCSKHFKAEMFDRTGQTVRLRDHAVPTEFDFGVIKKNVEEAEPLSKSAMKKRRRRKGKGSRTRKCPPHTASARGIGDLVLAAELVELVGQSQGGLRLGFDNDHRGYSLPPDPQALTRLARIFAQNLHRQEQRLSELQGALESKEALYAQSKERWEWETHTLTMAHEARVDALENEAARLRLEGSVRQRELTRARSEAASSAETVLQLGAQLSERKARPRRCVLSARGLSQEPKWLRFFTGFESYGKFTAFLEFLRSGDGGGLCWNRAANQEGEGGASGTEGGAVEEEEEEEEEVVSDGLVEVLGEDMFVDAQAPVSDSVTQTEGLSVGGANSSEGGAFPGRVYSRRTEGGAPNLLSPEDQLLLVLTRLRLGLLLQDLSFRFKVAESTVSRIWVHWMELLQKRLQQIPVRCSLRYIDSFRPKHSVLLGQGSPLTVLECADLLFDVPARASAALPSPPPALPRPVPPPGLRPGLPQWLPGLRQHPAAGRVGGGADPRAGPAPLPVPLGGPGPRGPLQGGAERAEPD</sequence>
<keyword evidence="2 5" id="KW-0863">Zinc-finger</keyword>
<dbReference type="InterPro" id="IPR006612">
    <property type="entry name" value="THAP_Znf"/>
</dbReference>
<feature type="region of interest" description="Disordered" evidence="7">
    <location>
        <begin position="327"/>
        <end position="351"/>
    </location>
</feature>
<dbReference type="SUPFAM" id="SSF57716">
    <property type="entry name" value="Glucocorticoid receptor-like (DNA-binding domain)"/>
    <property type="match status" value="1"/>
</dbReference>
<keyword evidence="3" id="KW-0862">Zinc</keyword>
<feature type="compositionally biased region" description="Basic residues" evidence="7">
    <location>
        <begin position="107"/>
        <end position="125"/>
    </location>
</feature>
<evidence type="ECO:0000256" key="6">
    <source>
        <dbReference type="SAM" id="Coils"/>
    </source>
</evidence>
<reference evidence="9" key="1">
    <citation type="submission" date="2022-02" db="EMBL/GenBank/DDBJ databases">
        <title>Atlantic sturgeon de novo genome assembly.</title>
        <authorList>
            <person name="Stock M."/>
            <person name="Klopp C."/>
            <person name="Guiguen Y."/>
            <person name="Cabau C."/>
            <person name="Parinello H."/>
            <person name="Santidrian Yebra-Pimentel E."/>
            <person name="Kuhl H."/>
            <person name="Dirks R.P."/>
            <person name="Guessner J."/>
            <person name="Wuertz S."/>
            <person name="Du K."/>
            <person name="Schartl M."/>
        </authorList>
    </citation>
    <scope>NUCLEOTIDE SEQUENCE</scope>
    <source>
        <strain evidence="9">STURGEONOMICS-FGT-2020</strain>
        <tissue evidence="9">Whole blood</tissue>
    </source>
</reference>
<organism evidence="9 10">
    <name type="scientific">Acipenser oxyrinchus oxyrinchus</name>
    <dbReference type="NCBI Taxonomy" id="40147"/>
    <lineage>
        <taxon>Eukaryota</taxon>
        <taxon>Metazoa</taxon>
        <taxon>Chordata</taxon>
        <taxon>Craniata</taxon>
        <taxon>Vertebrata</taxon>
        <taxon>Euteleostomi</taxon>
        <taxon>Actinopterygii</taxon>
        <taxon>Chondrostei</taxon>
        <taxon>Acipenseriformes</taxon>
        <taxon>Acipenseridae</taxon>
        <taxon>Acipenser</taxon>
    </lineage>
</organism>
<feature type="region of interest" description="Disordered" evidence="7">
    <location>
        <begin position="102"/>
        <end position="129"/>
    </location>
</feature>